<comment type="similarity">
    <text evidence="1 7">Belongs to the cytochrome P450 family.</text>
</comment>
<dbReference type="PROSITE" id="PS00086">
    <property type="entry name" value="CYTOCHROME_P450"/>
    <property type="match status" value="1"/>
</dbReference>
<dbReference type="AlphaFoldDB" id="A0A7K1UA02"/>
<dbReference type="GO" id="GO:0004497">
    <property type="term" value="F:monooxygenase activity"/>
    <property type="evidence" value="ECO:0007669"/>
    <property type="project" value="UniProtKB-KW"/>
</dbReference>
<evidence type="ECO:0000256" key="5">
    <source>
        <dbReference type="ARBA" id="ARBA00023004"/>
    </source>
</evidence>
<evidence type="ECO:0000256" key="2">
    <source>
        <dbReference type="ARBA" id="ARBA00022617"/>
    </source>
</evidence>
<sequence>MTPSSLTAPSAWFQQMQIENPVYYDASFTFYFGGQGAWQVFRHKDVQRVLSDYEVFSNEYMPKSDDNLLGSNLNQTDPPRHRQLRALISKAFAPSMVAQMETWIRKECEELLNSCLENGEMDFVKEFSIPLPGRVTAQLLGVPNQDHDQVNAWINAIASDPAVIGMEAYFQAQQEMGKLFMTLLEERARVPQQDLITHLLQAEIDGERLSPADTLAFCIALLIAGNETTNSFLANAMYNFASMPEIQARLAANPADIPLALNEVLRFDPPVQSMCRIARQDVVLEGHQIRKGDLVNAWLSAANRDQTVFPHPDEFNMYRDNGKILSFGYGAHYCIGAMLARLETKITFETVFSKMYNIQLKPGVPPTRNPSTIVSGFQHLPLIFEQK</sequence>
<evidence type="ECO:0000256" key="3">
    <source>
        <dbReference type="ARBA" id="ARBA00022723"/>
    </source>
</evidence>
<dbReference type="PANTHER" id="PTHR46696">
    <property type="entry name" value="P450, PUTATIVE (EUROFUNG)-RELATED"/>
    <property type="match status" value="1"/>
</dbReference>
<dbReference type="InterPro" id="IPR036396">
    <property type="entry name" value="Cyt_P450_sf"/>
</dbReference>
<evidence type="ECO:0000256" key="7">
    <source>
        <dbReference type="RuleBase" id="RU000461"/>
    </source>
</evidence>
<gene>
    <name evidence="8" type="ORF">GO493_23095</name>
</gene>
<dbReference type="GO" id="GO:0005506">
    <property type="term" value="F:iron ion binding"/>
    <property type="evidence" value="ECO:0007669"/>
    <property type="project" value="InterPro"/>
</dbReference>
<comment type="caution">
    <text evidence="8">The sequence shown here is derived from an EMBL/GenBank/DDBJ whole genome shotgun (WGS) entry which is preliminary data.</text>
</comment>
<dbReference type="PANTHER" id="PTHR46696:SF3">
    <property type="entry name" value="PULCHERRIMINIC ACID SYNTHASE"/>
    <property type="match status" value="1"/>
</dbReference>
<accession>A0A7K1UA02</accession>
<evidence type="ECO:0000313" key="8">
    <source>
        <dbReference type="EMBL" id="MVT11173.1"/>
    </source>
</evidence>
<organism evidence="8 9">
    <name type="scientific">Chitinophaga tropicalis</name>
    <dbReference type="NCBI Taxonomy" id="2683588"/>
    <lineage>
        <taxon>Bacteria</taxon>
        <taxon>Pseudomonadati</taxon>
        <taxon>Bacteroidota</taxon>
        <taxon>Chitinophagia</taxon>
        <taxon>Chitinophagales</taxon>
        <taxon>Chitinophagaceae</taxon>
        <taxon>Chitinophaga</taxon>
    </lineage>
</organism>
<dbReference type="InterPro" id="IPR001128">
    <property type="entry name" value="Cyt_P450"/>
</dbReference>
<evidence type="ECO:0000256" key="6">
    <source>
        <dbReference type="ARBA" id="ARBA00023033"/>
    </source>
</evidence>
<evidence type="ECO:0000256" key="4">
    <source>
        <dbReference type="ARBA" id="ARBA00023002"/>
    </source>
</evidence>
<keyword evidence="5 7" id="KW-0408">Iron</keyword>
<reference evidence="8 9" key="1">
    <citation type="submission" date="2019-12" db="EMBL/GenBank/DDBJ databases">
        <title>Chitinophaga sp. strain ysch24 (GDMCC 1.1355), whole genome shotgun sequence.</title>
        <authorList>
            <person name="Zhang X."/>
        </authorList>
    </citation>
    <scope>NUCLEOTIDE SEQUENCE [LARGE SCALE GENOMIC DNA]</scope>
    <source>
        <strain evidence="9">ysch24</strain>
    </source>
</reference>
<keyword evidence="2 7" id="KW-0349">Heme</keyword>
<protein>
    <submittedName>
        <fullName evidence="8">Cytochrome P450</fullName>
    </submittedName>
</protein>
<dbReference type="EMBL" id="WRXN01000012">
    <property type="protein sequence ID" value="MVT11173.1"/>
    <property type="molecule type" value="Genomic_DNA"/>
</dbReference>
<dbReference type="Proteomes" id="UP000461730">
    <property type="component" value="Unassembled WGS sequence"/>
</dbReference>
<dbReference type="GO" id="GO:0016705">
    <property type="term" value="F:oxidoreductase activity, acting on paired donors, with incorporation or reduction of molecular oxygen"/>
    <property type="evidence" value="ECO:0007669"/>
    <property type="project" value="InterPro"/>
</dbReference>
<proteinExistence type="inferred from homology"/>
<dbReference type="GO" id="GO:0020037">
    <property type="term" value="F:heme binding"/>
    <property type="evidence" value="ECO:0007669"/>
    <property type="project" value="InterPro"/>
</dbReference>
<dbReference type="InterPro" id="IPR017972">
    <property type="entry name" value="Cyt_P450_CS"/>
</dbReference>
<dbReference type="Pfam" id="PF00067">
    <property type="entry name" value="p450"/>
    <property type="match status" value="2"/>
</dbReference>
<keyword evidence="6 7" id="KW-0503">Monooxygenase</keyword>
<dbReference type="PRINTS" id="PR00385">
    <property type="entry name" value="P450"/>
</dbReference>
<keyword evidence="9" id="KW-1185">Reference proteome</keyword>
<keyword evidence="4 7" id="KW-0560">Oxidoreductase</keyword>
<dbReference type="CDD" id="cd11032">
    <property type="entry name" value="P450_EryK-like"/>
    <property type="match status" value="1"/>
</dbReference>
<keyword evidence="3 7" id="KW-0479">Metal-binding</keyword>
<evidence type="ECO:0000256" key="1">
    <source>
        <dbReference type="ARBA" id="ARBA00010617"/>
    </source>
</evidence>
<dbReference type="PRINTS" id="PR00359">
    <property type="entry name" value="BP450"/>
</dbReference>
<dbReference type="FunFam" id="1.10.630.10:FF:000018">
    <property type="entry name" value="Cytochrome P450 monooxygenase"/>
    <property type="match status" value="1"/>
</dbReference>
<evidence type="ECO:0000313" key="9">
    <source>
        <dbReference type="Proteomes" id="UP000461730"/>
    </source>
</evidence>
<dbReference type="Gene3D" id="1.10.630.10">
    <property type="entry name" value="Cytochrome P450"/>
    <property type="match status" value="1"/>
</dbReference>
<dbReference type="InterPro" id="IPR002397">
    <property type="entry name" value="Cyt_P450_B"/>
</dbReference>
<name>A0A7K1UA02_9BACT</name>
<dbReference type="SUPFAM" id="SSF48264">
    <property type="entry name" value="Cytochrome P450"/>
    <property type="match status" value="1"/>
</dbReference>